<sequence length="575" mass="63801">MDETASSDLKILAIPVLRDYWIATRAQSDFDNVYTLIMGSWASPTVSPYEKMAIARDGAKLLYEVGSFRKAWEMLKQAVEIIILACPRNLPQVDQSFIISTISGLSNDACAMGIAADVDLVEVLQTLESGRGLAVSLAHAANDDYQHLGPELQNVVADFEDCRAKLFFLSMSSGLIGLDGRSETSLGLVKSRAEIKKEFELLSKTVQEHPELEVVLQQPTVGMLQSLASNGPLVVVNSSQFRNDAILWRTLGARNTTLLVVMNWLWDLVVSRVCQELQLPSSKHDELHIPRLWWLPTGFFTQMPFHAAGDYFDGSSSDLMASRAISSYTSSFRMLSWARSKSLNLSNLKDGKLDGMIVTMALPRTKRRPRGTIFVRTAEEEADAIEHEAINISWLRKDKPSAADVVAELPAKNFMHFCCHGESDPKEPAQSHLKLFKRTTETIDDVRNIDRLAAKSVATASSQSSVLVVLSACFTADIQLDSHLDEGLHIGNAFQMAGFPHVIGSSWAASDAICPSWSRLFYLVLNHRITQNAQMGSLLLTNYDIALAYDMAVNKILREDPFWPILWAPFVHIGP</sequence>
<evidence type="ECO:0000313" key="3">
    <source>
        <dbReference type="Proteomes" id="UP000799777"/>
    </source>
</evidence>
<dbReference type="AlphaFoldDB" id="A0A9P4LJC6"/>
<proteinExistence type="predicted"/>
<dbReference type="OrthoDB" id="9991317at2759"/>
<protein>
    <recommendedName>
        <fullName evidence="1">CHAT domain-containing protein</fullName>
    </recommendedName>
</protein>
<dbReference type="InterPro" id="IPR024983">
    <property type="entry name" value="CHAT_dom"/>
</dbReference>
<evidence type="ECO:0000313" key="2">
    <source>
        <dbReference type="EMBL" id="KAF2025949.1"/>
    </source>
</evidence>
<dbReference type="Proteomes" id="UP000799777">
    <property type="component" value="Unassembled WGS sequence"/>
</dbReference>
<name>A0A9P4LJC6_9PLEO</name>
<dbReference type="EMBL" id="ML978253">
    <property type="protein sequence ID" value="KAF2025949.1"/>
    <property type="molecule type" value="Genomic_DNA"/>
</dbReference>
<dbReference type="Pfam" id="PF12770">
    <property type="entry name" value="CHAT"/>
    <property type="match status" value="1"/>
</dbReference>
<feature type="domain" description="CHAT" evidence="1">
    <location>
        <begin position="262"/>
        <end position="574"/>
    </location>
</feature>
<comment type="caution">
    <text evidence="2">The sequence shown here is derived from an EMBL/GenBank/DDBJ whole genome shotgun (WGS) entry which is preliminary data.</text>
</comment>
<evidence type="ECO:0000259" key="1">
    <source>
        <dbReference type="Pfam" id="PF12770"/>
    </source>
</evidence>
<gene>
    <name evidence="2" type="ORF">EK21DRAFT_75241</name>
</gene>
<reference evidence="2" key="1">
    <citation type="journal article" date="2020" name="Stud. Mycol.">
        <title>101 Dothideomycetes genomes: a test case for predicting lifestyles and emergence of pathogens.</title>
        <authorList>
            <person name="Haridas S."/>
            <person name="Albert R."/>
            <person name="Binder M."/>
            <person name="Bloem J."/>
            <person name="Labutti K."/>
            <person name="Salamov A."/>
            <person name="Andreopoulos B."/>
            <person name="Baker S."/>
            <person name="Barry K."/>
            <person name="Bills G."/>
            <person name="Bluhm B."/>
            <person name="Cannon C."/>
            <person name="Castanera R."/>
            <person name="Culley D."/>
            <person name="Daum C."/>
            <person name="Ezra D."/>
            <person name="Gonzalez J."/>
            <person name="Henrissat B."/>
            <person name="Kuo A."/>
            <person name="Liang C."/>
            <person name="Lipzen A."/>
            <person name="Lutzoni F."/>
            <person name="Magnuson J."/>
            <person name="Mondo S."/>
            <person name="Nolan M."/>
            <person name="Ohm R."/>
            <person name="Pangilinan J."/>
            <person name="Park H.-J."/>
            <person name="Ramirez L."/>
            <person name="Alfaro M."/>
            <person name="Sun H."/>
            <person name="Tritt A."/>
            <person name="Yoshinaga Y."/>
            <person name="Zwiers L.-H."/>
            <person name="Turgeon B."/>
            <person name="Goodwin S."/>
            <person name="Spatafora J."/>
            <person name="Crous P."/>
            <person name="Grigoriev I."/>
        </authorList>
    </citation>
    <scope>NUCLEOTIDE SEQUENCE</scope>
    <source>
        <strain evidence="2">CBS 110217</strain>
    </source>
</reference>
<organism evidence="2 3">
    <name type="scientific">Setomelanomma holmii</name>
    <dbReference type="NCBI Taxonomy" id="210430"/>
    <lineage>
        <taxon>Eukaryota</taxon>
        <taxon>Fungi</taxon>
        <taxon>Dikarya</taxon>
        <taxon>Ascomycota</taxon>
        <taxon>Pezizomycotina</taxon>
        <taxon>Dothideomycetes</taxon>
        <taxon>Pleosporomycetidae</taxon>
        <taxon>Pleosporales</taxon>
        <taxon>Pleosporineae</taxon>
        <taxon>Phaeosphaeriaceae</taxon>
        <taxon>Setomelanomma</taxon>
    </lineage>
</organism>
<accession>A0A9P4LJC6</accession>
<keyword evidence="3" id="KW-1185">Reference proteome</keyword>